<organism evidence="2 3">
    <name type="scientific">Romboutsia hominis</name>
    <dbReference type="NCBI Taxonomy" id="1507512"/>
    <lineage>
        <taxon>Bacteria</taxon>
        <taxon>Bacillati</taxon>
        <taxon>Bacillota</taxon>
        <taxon>Clostridia</taxon>
        <taxon>Peptostreptococcales</taxon>
        <taxon>Peptostreptococcaceae</taxon>
        <taxon>Romboutsia</taxon>
    </lineage>
</organism>
<dbReference type="AlphaFoldDB" id="A0A2P2BX33"/>
<gene>
    <name evidence="2" type="ORF">FRIFI_2206</name>
</gene>
<evidence type="ECO:0000313" key="2">
    <source>
        <dbReference type="EMBL" id="CEI73734.1"/>
    </source>
</evidence>
<dbReference type="Proteomes" id="UP000245695">
    <property type="component" value="Chromosome 1"/>
</dbReference>
<evidence type="ECO:0000313" key="3">
    <source>
        <dbReference type="Proteomes" id="UP000245695"/>
    </source>
</evidence>
<evidence type="ECO:0000256" key="1">
    <source>
        <dbReference type="SAM" id="Phobius"/>
    </source>
</evidence>
<keyword evidence="1" id="KW-1133">Transmembrane helix</keyword>
<reference evidence="2 3" key="1">
    <citation type="submission" date="2014-09" db="EMBL/GenBank/DDBJ databases">
        <authorList>
            <person name="Hornung B.V."/>
        </authorList>
    </citation>
    <scope>NUCLEOTIDE SEQUENCE [LARGE SCALE GENOMIC DNA]</scope>
    <source>
        <strain evidence="2 3">FRIFI</strain>
    </source>
</reference>
<keyword evidence="1" id="KW-0472">Membrane</keyword>
<dbReference type="EMBL" id="LN650648">
    <property type="protein sequence ID" value="CEI73734.1"/>
    <property type="molecule type" value="Genomic_DNA"/>
</dbReference>
<protein>
    <submittedName>
        <fullName evidence="2">Uncharacterized protein</fullName>
    </submittedName>
</protein>
<feature type="transmembrane region" description="Helical" evidence="1">
    <location>
        <begin position="27"/>
        <end position="44"/>
    </location>
</feature>
<keyword evidence="1" id="KW-0812">Transmembrane</keyword>
<proteinExistence type="predicted"/>
<feature type="transmembrane region" description="Helical" evidence="1">
    <location>
        <begin position="50"/>
        <end position="68"/>
    </location>
</feature>
<name>A0A2P2BX33_9FIRM</name>
<dbReference type="KEGG" id="rhom:FRIFI_2206"/>
<keyword evidence="3" id="KW-1185">Reference proteome</keyword>
<accession>A0A2P2BX33</accession>
<sequence>MHKFNIYISLNSKITQGGVLMKNSSKVLLGMLCLSTGGAVLLSMMLPGWIWTLLTAVILIGCGVLLFFY</sequence>